<dbReference type="GO" id="GO:0008810">
    <property type="term" value="F:cellulase activity"/>
    <property type="evidence" value="ECO:0007669"/>
    <property type="project" value="UniProtKB-EC"/>
</dbReference>
<keyword evidence="7" id="KW-0136">Cellulose degradation</keyword>
<dbReference type="PANTHER" id="PTHR35923">
    <property type="entry name" value="MAJOR EXTRACELLULAR ENDOGLUCANASE"/>
    <property type="match status" value="1"/>
</dbReference>
<dbReference type="AlphaFoldDB" id="A0A8B2NS54"/>
<dbReference type="Gene3D" id="2.60.40.290">
    <property type="match status" value="3"/>
</dbReference>
<dbReference type="SMART" id="SM00237">
    <property type="entry name" value="Calx_beta"/>
    <property type="match status" value="2"/>
</dbReference>
<dbReference type="PROSITE" id="PS51173">
    <property type="entry name" value="CBM2"/>
    <property type="match status" value="2"/>
</dbReference>
<dbReference type="PANTHER" id="PTHR35923:SF2">
    <property type="entry name" value="ENDOGLUCANASE"/>
    <property type="match status" value="1"/>
</dbReference>
<dbReference type="Pfam" id="PF00150">
    <property type="entry name" value="Cellulase"/>
    <property type="match status" value="1"/>
</dbReference>
<keyword evidence="13" id="KW-1185">Reference proteome</keyword>
<gene>
    <name evidence="12" type="ORF">DLJ53_16860</name>
</gene>
<evidence type="ECO:0000256" key="5">
    <source>
        <dbReference type="ARBA" id="ARBA00022801"/>
    </source>
</evidence>
<dbReference type="EC" id="3.2.1.4" evidence="2"/>
<dbReference type="GO" id="GO:0030247">
    <property type="term" value="F:polysaccharide binding"/>
    <property type="evidence" value="ECO:0007669"/>
    <property type="project" value="UniProtKB-UniRule"/>
</dbReference>
<dbReference type="InterPro" id="IPR008965">
    <property type="entry name" value="CBM2/CBM3_carb-bd_dom_sf"/>
</dbReference>
<dbReference type="Gene3D" id="3.20.20.80">
    <property type="entry name" value="Glycosidases"/>
    <property type="match status" value="1"/>
</dbReference>
<evidence type="ECO:0000313" key="13">
    <source>
        <dbReference type="Proteomes" id="UP000249590"/>
    </source>
</evidence>
<dbReference type="SUPFAM" id="SSF51445">
    <property type="entry name" value="(Trans)glycosidases"/>
    <property type="match status" value="1"/>
</dbReference>
<keyword evidence="6" id="KW-0106">Calcium</keyword>
<sequence>MEPLVTDVDYQLTNSWSTGFQGLIRVTNDGTEAITGWQVTFTSTARISDIWGATILSHSGDTYVVQSMPWNATINPGGTVDIGFIVRHGGVGGTIGDIEFVTEGDDPPAPVVPDVSIGDVVVDEDSGTATLHVTLSEATTEATSVAFATAAGTADASDFLPASGTLTFAAGETEATVTVQIVDDAVEEGDESFSVVLSDADGLTIADGTGTVTIRANDAPPTLPEIAIETAISVDEGNPSSGPAADGWFSTSGSDIIDSDGNVVRITGVNWFGGETTRKAPDGLHVRSYQDMMDQMKEVGFNAIRLPFSNDMLRDGATPTNINYSVNPDLAGLSSIEVFDKIIDYAGEIGIRIILDNHRNAAGDGPSSNGLWYGEGYTHEEWVADWETLTARYQDNPTVVGFDLSGEPFAATWGSGDPATDWRLGAEDAIDAIHEINPEVLVLVEGIAEGFWWGGDLRGVESAPIRLDETDKLVYSPHVYPNSIYAQPWFNDPNYPENLTDVWDYYFGYIAQDDTAPILVGEFGSRFEDPKDLLWMEKFIPYLTENGLSYTYWSWNPNSGDTGGILENDWTTVIDEKVTALEPSLGDELSGGDGTVSTTTEVTVSVSLSEPSSGTVLVDWMTADGTAIAGEDYVAANGTLVFAPGETSASLTVEVVADTVAEDDETFSILLANADGGILTNGEAIITIRDNDATGGGGGGNPVEENPDTNGDGIFADIGVRETWAGGFIADGHVNNDSNGQIDGWTVEVNTSATITDIWNSKILSHTGDTYVIGNISTSGTVNPGADMGWGFVADGIAAGLDVSDVTVITDPDEGNDNPADTNGDGVYSDLVVRQTWTGGFVADGEVINDSSQRVDGWSVEVTTLATIRDIWNAEIASHEGDTYVITNNSSTSQVDPDTVRTWGFVADGLIDNLAVSDVILA</sequence>
<dbReference type="InterPro" id="IPR017853">
    <property type="entry name" value="GH"/>
</dbReference>
<dbReference type="SUPFAM" id="SSF49384">
    <property type="entry name" value="Carbohydrate-binding domain"/>
    <property type="match status" value="3"/>
</dbReference>
<keyword evidence="4" id="KW-0677">Repeat</keyword>
<evidence type="ECO:0000256" key="7">
    <source>
        <dbReference type="ARBA" id="ARBA00023001"/>
    </source>
</evidence>
<evidence type="ECO:0000256" key="1">
    <source>
        <dbReference type="ARBA" id="ARBA00000966"/>
    </source>
</evidence>
<organism evidence="12 13">
    <name type="scientific">Acuticoccus sediminis</name>
    <dbReference type="NCBI Taxonomy" id="2184697"/>
    <lineage>
        <taxon>Bacteria</taxon>
        <taxon>Pseudomonadati</taxon>
        <taxon>Pseudomonadota</taxon>
        <taxon>Alphaproteobacteria</taxon>
        <taxon>Hyphomicrobiales</taxon>
        <taxon>Amorphaceae</taxon>
        <taxon>Acuticoccus</taxon>
    </lineage>
</organism>
<dbReference type="Pfam" id="PF03160">
    <property type="entry name" value="Calx-beta"/>
    <property type="match status" value="2"/>
</dbReference>
<comment type="catalytic activity">
    <reaction evidence="1">
        <text>Endohydrolysis of (1-&gt;4)-beta-D-glucosidic linkages in cellulose, lichenin and cereal beta-D-glucans.</text>
        <dbReference type="EC" id="3.2.1.4"/>
    </reaction>
</comment>
<comment type="caution">
    <text evidence="12">The sequence shown here is derived from an EMBL/GenBank/DDBJ whole genome shotgun (WGS) entry which is preliminary data.</text>
</comment>
<dbReference type="InterPro" id="IPR003644">
    <property type="entry name" value="Calx_beta"/>
</dbReference>
<dbReference type="EMBL" id="QHHQ01000003">
    <property type="protein sequence ID" value="RAI00899.1"/>
    <property type="molecule type" value="Genomic_DNA"/>
</dbReference>
<keyword evidence="5" id="KW-0378">Hydrolase</keyword>
<evidence type="ECO:0000256" key="9">
    <source>
        <dbReference type="ARBA" id="ARBA00023295"/>
    </source>
</evidence>
<evidence type="ECO:0000256" key="3">
    <source>
        <dbReference type="ARBA" id="ARBA00022729"/>
    </source>
</evidence>
<accession>A0A8B2NS54</accession>
<keyword evidence="9" id="KW-0326">Glycosidase</keyword>
<evidence type="ECO:0000259" key="11">
    <source>
        <dbReference type="PROSITE" id="PS51173"/>
    </source>
</evidence>
<dbReference type="InterPro" id="IPR038081">
    <property type="entry name" value="CalX-like_sf"/>
</dbReference>
<dbReference type="GO" id="GO:0030245">
    <property type="term" value="P:cellulose catabolic process"/>
    <property type="evidence" value="ECO:0007669"/>
    <property type="project" value="UniProtKB-KW"/>
</dbReference>
<dbReference type="GO" id="GO:0016020">
    <property type="term" value="C:membrane"/>
    <property type="evidence" value="ECO:0007669"/>
    <property type="project" value="InterPro"/>
</dbReference>
<dbReference type="SUPFAM" id="SSF141072">
    <property type="entry name" value="CalX-like"/>
    <property type="match status" value="2"/>
</dbReference>
<dbReference type="GO" id="GO:0007154">
    <property type="term" value="P:cell communication"/>
    <property type="evidence" value="ECO:0007669"/>
    <property type="project" value="InterPro"/>
</dbReference>
<dbReference type="Pfam" id="PF00553">
    <property type="entry name" value="CBM_2"/>
    <property type="match status" value="3"/>
</dbReference>
<dbReference type="Proteomes" id="UP000249590">
    <property type="component" value="Unassembled WGS sequence"/>
</dbReference>
<dbReference type="Gene3D" id="2.60.40.2030">
    <property type="match status" value="2"/>
</dbReference>
<feature type="domain" description="CBM2" evidence="11">
    <location>
        <begin position="1"/>
        <end position="120"/>
    </location>
</feature>
<evidence type="ECO:0000313" key="12">
    <source>
        <dbReference type="EMBL" id="RAI00899.1"/>
    </source>
</evidence>
<dbReference type="InterPro" id="IPR012291">
    <property type="entry name" value="CBM2_carb-bd_dom_sf"/>
</dbReference>
<keyword evidence="10" id="KW-0624">Polysaccharide degradation</keyword>
<dbReference type="InterPro" id="IPR001547">
    <property type="entry name" value="Glyco_hydro_5"/>
</dbReference>
<evidence type="ECO:0000256" key="6">
    <source>
        <dbReference type="ARBA" id="ARBA00022837"/>
    </source>
</evidence>
<protein>
    <recommendedName>
        <fullName evidence="2">cellulase</fullName>
        <ecNumber evidence="2">3.2.1.4</ecNumber>
    </recommendedName>
</protein>
<reference evidence="12 13" key="1">
    <citation type="submission" date="2018-05" db="EMBL/GenBank/DDBJ databases">
        <title>Acuticoccus sediminis sp. nov., isolated from deep-sea sediment of Indian Ocean.</title>
        <authorList>
            <person name="Liu X."/>
            <person name="Lai Q."/>
            <person name="Du Y."/>
            <person name="Sun F."/>
            <person name="Zhang X."/>
            <person name="Wang S."/>
            <person name="Shao Z."/>
        </authorList>
    </citation>
    <scope>NUCLEOTIDE SEQUENCE [LARGE SCALE GENOMIC DNA]</scope>
    <source>
        <strain evidence="12 13">PTG4-2</strain>
    </source>
</reference>
<dbReference type="PROSITE" id="PS00561">
    <property type="entry name" value="CBM2_A"/>
    <property type="match status" value="1"/>
</dbReference>
<feature type="domain" description="CBM2" evidence="11">
    <location>
        <begin position="707"/>
        <end position="811"/>
    </location>
</feature>
<evidence type="ECO:0000256" key="8">
    <source>
        <dbReference type="ARBA" id="ARBA00023277"/>
    </source>
</evidence>
<evidence type="ECO:0000256" key="4">
    <source>
        <dbReference type="ARBA" id="ARBA00022737"/>
    </source>
</evidence>
<keyword evidence="3" id="KW-0732">Signal</keyword>
<evidence type="ECO:0000256" key="2">
    <source>
        <dbReference type="ARBA" id="ARBA00012601"/>
    </source>
</evidence>
<dbReference type="InterPro" id="IPR018366">
    <property type="entry name" value="CBM2_CS"/>
</dbReference>
<keyword evidence="8" id="KW-0119">Carbohydrate metabolism</keyword>
<dbReference type="InterPro" id="IPR001919">
    <property type="entry name" value="CBD2"/>
</dbReference>
<name>A0A8B2NS54_9HYPH</name>
<evidence type="ECO:0000256" key="10">
    <source>
        <dbReference type="ARBA" id="ARBA00023326"/>
    </source>
</evidence>
<dbReference type="SMART" id="SM00637">
    <property type="entry name" value="CBD_II"/>
    <property type="match status" value="3"/>
</dbReference>
<proteinExistence type="predicted"/>